<dbReference type="SUPFAM" id="SSF46689">
    <property type="entry name" value="Homeodomain-like"/>
    <property type="match status" value="1"/>
</dbReference>
<reference evidence="10 11" key="1">
    <citation type="submission" date="2019-08" db="EMBL/GenBank/DDBJ databases">
        <title>The genome of the soybean aphid Biotype 1, its phylome, world population structure and adaptation to the North American continent.</title>
        <authorList>
            <person name="Giordano R."/>
            <person name="Donthu R.K."/>
            <person name="Hernandez A.G."/>
            <person name="Wright C.L."/>
            <person name="Zimin A.V."/>
        </authorList>
    </citation>
    <scope>NUCLEOTIDE SEQUENCE [LARGE SCALE GENOMIC DNA]</scope>
    <source>
        <tissue evidence="10">Whole aphids</tissue>
    </source>
</reference>
<protein>
    <recommendedName>
        <fullName evidence="12">Mesoderm induction early response protein 1</fullName>
    </recommendedName>
</protein>
<sequence length="440" mass="50858">MADDQVVAKSEESQSINDNIDKIEDNEPPVDDLIKDKDYEQVDEADDETTMEEEEALPELEDPLREIRFLEEESNMPIHELMVMYGYSKNTTPDTGTKKKKKKKKKSSSKKSKDKKRKKKLSTSSDGVAEKRSKSTDQRTFVEGDSSNKMSEETSKENESVKEGEDCSNASQLLNLYMAELDQVQSEDEDEDYRPYWELHWKSVNVGLNFQALVTEELSTYGDVLPYENNDELLWDPNVLGEDLIEDYLTKIQQITKALKPKSKVVGVRDNEKALYLLVQCGHDVAEALRRMSLNVIPLEKSLSVWSEDETLKFEMGLLISGKNFHAIQKEVKTRSVAELVHFYYFWKKSDRHDQFERKQVSMRPEIKQWQHWDSEEDQDSDFDTSMFAENSHDDSEDSLNAAENKAQMKCLIYADRKRQVRKKATNNACSNTNTSTNTN</sequence>
<accession>A0A6G0T9H8</accession>
<dbReference type="Gene3D" id="1.10.10.60">
    <property type="entry name" value="Homeodomain-like"/>
    <property type="match status" value="1"/>
</dbReference>
<feature type="compositionally biased region" description="Basic and acidic residues" evidence="7">
    <location>
        <begin position="128"/>
        <end position="142"/>
    </location>
</feature>
<evidence type="ECO:0000256" key="4">
    <source>
        <dbReference type="ARBA" id="ARBA00022833"/>
    </source>
</evidence>
<dbReference type="PANTHER" id="PTHR10865">
    <property type="entry name" value="METASTASIS-ASSOCIATED PROTEIN AND MESODERM INDUCTION EARLY RESPONSE PROTEIN"/>
    <property type="match status" value="1"/>
</dbReference>
<evidence type="ECO:0000256" key="1">
    <source>
        <dbReference type="ARBA" id="ARBA00004123"/>
    </source>
</evidence>
<keyword evidence="5" id="KW-0238">DNA-binding</keyword>
<keyword evidence="4" id="KW-0862">Zinc</keyword>
<feature type="compositionally biased region" description="Basic and acidic residues" evidence="7">
    <location>
        <begin position="150"/>
        <end position="165"/>
    </location>
</feature>
<feature type="region of interest" description="Disordered" evidence="7">
    <location>
        <begin position="1"/>
        <end position="63"/>
    </location>
</feature>
<feature type="region of interest" description="Disordered" evidence="7">
    <location>
        <begin position="88"/>
        <end position="167"/>
    </location>
</feature>
<evidence type="ECO:0000256" key="7">
    <source>
        <dbReference type="SAM" id="MobiDB-lite"/>
    </source>
</evidence>
<dbReference type="SMART" id="SM00717">
    <property type="entry name" value="SANT"/>
    <property type="match status" value="1"/>
</dbReference>
<evidence type="ECO:0000259" key="8">
    <source>
        <dbReference type="PROSITE" id="PS51156"/>
    </source>
</evidence>
<dbReference type="FunFam" id="1.10.10.60:FF:000012">
    <property type="entry name" value="Metastasis-associated 1 family, member 3"/>
    <property type="match status" value="1"/>
</dbReference>
<dbReference type="PROSITE" id="PS51293">
    <property type="entry name" value="SANT"/>
    <property type="match status" value="1"/>
</dbReference>
<keyword evidence="3" id="KW-0863">Zinc-finger</keyword>
<dbReference type="InterPro" id="IPR040138">
    <property type="entry name" value="MIER/MTA"/>
</dbReference>
<comment type="caution">
    <text evidence="10">The sequence shown here is derived from an EMBL/GenBank/DDBJ whole genome shotgun (WGS) entry which is preliminary data.</text>
</comment>
<dbReference type="GO" id="GO:0003677">
    <property type="term" value="F:DNA binding"/>
    <property type="evidence" value="ECO:0007669"/>
    <property type="project" value="UniProtKB-KW"/>
</dbReference>
<feature type="compositionally biased region" description="Acidic residues" evidence="7">
    <location>
        <begin position="41"/>
        <end position="61"/>
    </location>
</feature>
<feature type="region of interest" description="Disordered" evidence="7">
    <location>
        <begin position="371"/>
        <end position="401"/>
    </location>
</feature>
<dbReference type="PROSITE" id="PS51156">
    <property type="entry name" value="ELM2"/>
    <property type="match status" value="1"/>
</dbReference>
<gene>
    <name evidence="10" type="ORF">AGLY_012242</name>
</gene>
<dbReference type="Pfam" id="PF01448">
    <property type="entry name" value="ELM2"/>
    <property type="match status" value="1"/>
</dbReference>
<dbReference type="SMART" id="SM01189">
    <property type="entry name" value="ELM2"/>
    <property type="match status" value="1"/>
</dbReference>
<keyword evidence="11" id="KW-1185">Reference proteome</keyword>
<dbReference type="GO" id="GO:0042826">
    <property type="term" value="F:histone deacetylase binding"/>
    <property type="evidence" value="ECO:0007669"/>
    <property type="project" value="TreeGrafter"/>
</dbReference>
<dbReference type="GO" id="GO:0003714">
    <property type="term" value="F:transcription corepressor activity"/>
    <property type="evidence" value="ECO:0007669"/>
    <property type="project" value="TreeGrafter"/>
</dbReference>
<dbReference type="InterPro" id="IPR001005">
    <property type="entry name" value="SANT/Myb"/>
</dbReference>
<name>A0A6G0T9H8_APHGL</name>
<dbReference type="Proteomes" id="UP000475862">
    <property type="component" value="Unassembled WGS sequence"/>
</dbReference>
<feature type="compositionally biased region" description="Basic residues" evidence="7">
    <location>
        <begin position="98"/>
        <end position="121"/>
    </location>
</feature>
<dbReference type="InterPro" id="IPR009057">
    <property type="entry name" value="Homeodomain-like_sf"/>
</dbReference>
<dbReference type="EMBL" id="VYZN01000048">
    <property type="protein sequence ID" value="KAE9528667.1"/>
    <property type="molecule type" value="Genomic_DNA"/>
</dbReference>
<dbReference type="OrthoDB" id="5916873at2759"/>
<evidence type="ECO:0000256" key="2">
    <source>
        <dbReference type="ARBA" id="ARBA00022723"/>
    </source>
</evidence>
<evidence type="ECO:0008006" key="12">
    <source>
        <dbReference type="Google" id="ProtNLM"/>
    </source>
</evidence>
<dbReference type="GO" id="GO:0005654">
    <property type="term" value="C:nucleoplasm"/>
    <property type="evidence" value="ECO:0007669"/>
    <property type="project" value="TreeGrafter"/>
</dbReference>
<evidence type="ECO:0000259" key="9">
    <source>
        <dbReference type="PROSITE" id="PS51293"/>
    </source>
</evidence>
<dbReference type="InterPro" id="IPR000949">
    <property type="entry name" value="ELM2_dom"/>
</dbReference>
<dbReference type="AlphaFoldDB" id="A0A6G0T9H8"/>
<proteinExistence type="predicted"/>
<feature type="domain" description="ELM2" evidence="8">
    <location>
        <begin position="202"/>
        <end position="296"/>
    </location>
</feature>
<dbReference type="InterPro" id="IPR017884">
    <property type="entry name" value="SANT_dom"/>
</dbReference>
<organism evidence="10 11">
    <name type="scientific">Aphis glycines</name>
    <name type="common">Soybean aphid</name>
    <dbReference type="NCBI Taxonomy" id="307491"/>
    <lineage>
        <taxon>Eukaryota</taxon>
        <taxon>Metazoa</taxon>
        <taxon>Ecdysozoa</taxon>
        <taxon>Arthropoda</taxon>
        <taxon>Hexapoda</taxon>
        <taxon>Insecta</taxon>
        <taxon>Pterygota</taxon>
        <taxon>Neoptera</taxon>
        <taxon>Paraneoptera</taxon>
        <taxon>Hemiptera</taxon>
        <taxon>Sternorrhyncha</taxon>
        <taxon>Aphidomorpha</taxon>
        <taxon>Aphidoidea</taxon>
        <taxon>Aphididae</taxon>
        <taxon>Aphidini</taxon>
        <taxon>Aphis</taxon>
        <taxon>Aphis</taxon>
    </lineage>
</organism>
<evidence type="ECO:0000256" key="5">
    <source>
        <dbReference type="ARBA" id="ARBA00023125"/>
    </source>
</evidence>
<comment type="subcellular location">
    <subcellularLocation>
        <location evidence="1">Nucleus</location>
    </subcellularLocation>
</comment>
<evidence type="ECO:0000313" key="11">
    <source>
        <dbReference type="Proteomes" id="UP000475862"/>
    </source>
</evidence>
<dbReference type="GO" id="GO:0000122">
    <property type="term" value="P:negative regulation of transcription by RNA polymerase II"/>
    <property type="evidence" value="ECO:0007669"/>
    <property type="project" value="TreeGrafter"/>
</dbReference>
<dbReference type="GO" id="GO:0008270">
    <property type="term" value="F:zinc ion binding"/>
    <property type="evidence" value="ECO:0007669"/>
    <property type="project" value="UniProtKB-KW"/>
</dbReference>
<keyword evidence="2" id="KW-0479">Metal-binding</keyword>
<feature type="domain" description="SANT" evidence="9">
    <location>
        <begin position="301"/>
        <end position="352"/>
    </location>
</feature>
<evidence type="ECO:0000256" key="6">
    <source>
        <dbReference type="ARBA" id="ARBA00023242"/>
    </source>
</evidence>
<evidence type="ECO:0000313" key="10">
    <source>
        <dbReference type="EMBL" id="KAE9528667.1"/>
    </source>
</evidence>
<dbReference type="PANTHER" id="PTHR10865:SF28">
    <property type="entry name" value="ELM2 DOMAIN-CONTAINING PROTEIN"/>
    <property type="match status" value="1"/>
</dbReference>
<keyword evidence="6" id="KW-0539">Nucleus</keyword>
<evidence type="ECO:0000256" key="3">
    <source>
        <dbReference type="ARBA" id="ARBA00022771"/>
    </source>
</evidence>